<keyword evidence="1" id="KW-1133">Transmembrane helix</keyword>
<evidence type="ECO:0000256" key="1">
    <source>
        <dbReference type="SAM" id="Phobius"/>
    </source>
</evidence>
<dbReference type="PANTHER" id="PTHR35394">
    <property type="entry name" value="DUF3176 DOMAIN-CONTAINING PROTEIN"/>
    <property type="match status" value="1"/>
</dbReference>
<feature type="transmembrane region" description="Helical" evidence="1">
    <location>
        <begin position="65"/>
        <end position="87"/>
    </location>
</feature>
<protein>
    <submittedName>
        <fullName evidence="2">Uncharacterized protein</fullName>
    </submittedName>
</protein>
<dbReference type="Pfam" id="PF11374">
    <property type="entry name" value="DUF3176"/>
    <property type="match status" value="1"/>
</dbReference>
<gene>
    <name evidence="2" type="ORF">BU16DRAFT_567020</name>
</gene>
<evidence type="ECO:0000313" key="3">
    <source>
        <dbReference type="Proteomes" id="UP000799750"/>
    </source>
</evidence>
<feature type="transmembrane region" description="Helical" evidence="1">
    <location>
        <begin position="28"/>
        <end position="53"/>
    </location>
</feature>
<dbReference type="AlphaFoldDB" id="A0A6A6QEL3"/>
<organism evidence="2 3">
    <name type="scientific">Lophium mytilinum</name>
    <dbReference type="NCBI Taxonomy" id="390894"/>
    <lineage>
        <taxon>Eukaryota</taxon>
        <taxon>Fungi</taxon>
        <taxon>Dikarya</taxon>
        <taxon>Ascomycota</taxon>
        <taxon>Pezizomycotina</taxon>
        <taxon>Dothideomycetes</taxon>
        <taxon>Pleosporomycetidae</taxon>
        <taxon>Mytilinidiales</taxon>
        <taxon>Mytilinidiaceae</taxon>
        <taxon>Lophium</taxon>
    </lineage>
</organism>
<keyword evidence="3" id="KW-1185">Reference proteome</keyword>
<dbReference type="InterPro" id="IPR021514">
    <property type="entry name" value="DUF3176"/>
</dbReference>
<dbReference type="OrthoDB" id="5376804at2759"/>
<accession>A0A6A6QEL3</accession>
<keyword evidence="1" id="KW-0812">Transmembrane</keyword>
<evidence type="ECO:0000313" key="2">
    <source>
        <dbReference type="EMBL" id="KAF2489927.1"/>
    </source>
</evidence>
<dbReference type="Proteomes" id="UP000799750">
    <property type="component" value="Unassembled WGS sequence"/>
</dbReference>
<reference evidence="2" key="1">
    <citation type="journal article" date="2020" name="Stud. Mycol.">
        <title>101 Dothideomycetes genomes: a test case for predicting lifestyles and emergence of pathogens.</title>
        <authorList>
            <person name="Haridas S."/>
            <person name="Albert R."/>
            <person name="Binder M."/>
            <person name="Bloem J."/>
            <person name="Labutti K."/>
            <person name="Salamov A."/>
            <person name="Andreopoulos B."/>
            <person name="Baker S."/>
            <person name="Barry K."/>
            <person name="Bills G."/>
            <person name="Bluhm B."/>
            <person name="Cannon C."/>
            <person name="Castanera R."/>
            <person name="Culley D."/>
            <person name="Daum C."/>
            <person name="Ezra D."/>
            <person name="Gonzalez J."/>
            <person name="Henrissat B."/>
            <person name="Kuo A."/>
            <person name="Liang C."/>
            <person name="Lipzen A."/>
            <person name="Lutzoni F."/>
            <person name="Magnuson J."/>
            <person name="Mondo S."/>
            <person name="Nolan M."/>
            <person name="Ohm R."/>
            <person name="Pangilinan J."/>
            <person name="Park H.-J."/>
            <person name="Ramirez L."/>
            <person name="Alfaro M."/>
            <person name="Sun H."/>
            <person name="Tritt A."/>
            <person name="Yoshinaga Y."/>
            <person name="Zwiers L.-H."/>
            <person name="Turgeon B."/>
            <person name="Goodwin S."/>
            <person name="Spatafora J."/>
            <person name="Crous P."/>
            <person name="Grigoriev I."/>
        </authorList>
    </citation>
    <scope>NUCLEOTIDE SEQUENCE</scope>
    <source>
        <strain evidence="2">CBS 269.34</strain>
    </source>
</reference>
<dbReference type="PANTHER" id="PTHR35394:SF5">
    <property type="entry name" value="DUF3176 DOMAIN-CONTAINING PROTEIN"/>
    <property type="match status" value="1"/>
</dbReference>
<dbReference type="EMBL" id="MU004198">
    <property type="protein sequence ID" value="KAF2489927.1"/>
    <property type="molecule type" value="Genomic_DNA"/>
</dbReference>
<keyword evidence="1" id="KW-0472">Membrane</keyword>
<name>A0A6A6QEL3_9PEZI</name>
<sequence>MTISLPNASTAPAKSSILSTSLSLLQDWWLWEILGACLGTITLLIICILLSIYDGRPQPSIRWGITLNAVIALLTTIMKAALLTVVAEGLNQEKWARFANRTLWKHPLSDFQVFDYASRGGFGSLSLLWRLKRSFWHHVATLAAVAMIASLLMDTFAQQLIQIRELPVSASKPIGQESLAFVPRSERYASFQFNGEDRDLMVQQLEPSMSSAITSGLLTPIGFNQSQTLPFTCSTGNCTWPDFATLAVCSECVNVTSQLNSTPSTTSGGLTIINPYQPYALPNGNSITTIQNLLKIIPAMKTNDEGMLLPNTVAFQSRPYLITAFDVLNGEFTPSASECALWFCVKGLRVRITAGVLYEDVIGTWDVYGNHTYDFPLSYYSHDYYGPTGADLCFAPAPLAFNASKSFFSVSVQAFLTLRNRFPLDEGNITAGEHGAASGVAGFSSNTALNFWGRRDNISALAEAVAYSMSSVVRQSGNTTGAAVVVDGSLAIRNYTSPSYDGVAWREGQFIHVAWGWLSLSAGLVLFTDVFLGYEIWKSSGARARVWKSDQLALLFHGLDTEAKEAVGEEIEVSGMGKVAETVHVRLARGSEGLRLTARG</sequence>
<proteinExistence type="predicted"/>